<organism evidence="2 3">
    <name type="scientific">Sphaeroforma arctica JP610</name>
    <dbReference type="NCBI Taxonomy" id="667725"/>
    <lineage>
        <taxon>Eukaryota</taxon>
        <taxon>Ichthyosporea</taxon>
        <taxon>Ichthyophonida</taxon>
        <taxon>Sphaeroforma</taxon>
    </lineage>
</organism>
<feature type="non-terminal residue" evidence="2">
    <location>
        <position position="1"/>
    </location>
</feature>
<feature type="compositionally biased region" description="Polar residues" evidence="1">
    <location>
        <begin position="12"/>
        <end position="30"/>
    </location>
</feature>
<feature type="region of interest" description="Disordered" evidence="1">
    <location>
        <begin position="48"/>
        <end position="91"/>
    </location>
</feature>
<name>A0A0L0FD87_9EUKA</name>
<dbReference type="RefSeq" id="XP_014148607.1">
    <property type="nucleotide sequence ID" value="XM_014293132.1"/>
</dbReference>
<feature type="non-terminal residue" evidence="2">
    <location>
        <position position="91"/>
    </location>
</feature>
<protein>
    <submittedName>
        <fullName evidence="2">Uncharacterized protein</fullName>
    </submittedName>
</protein>
<reference evidence="2 3" key="1">
    <citation type="submission" date="2011-02" db="EMBL/GenBank/DDBJ databases">
        <title>The Genome Sequence of Sphaeroforma arctica JP610.</title>
        <authorList>
            <consortium name="The Broad Institute Genome Sequencing Platform"/>
            <person name="Russ C."/>
            <person name="Cuomo C."/>
            <person name="Young S.K."/>
            <person name="Zeng Q."/>
            <person name="Gargeya S."/>
            <person name="Alvarado L."/>
            <person name="Berlin A."/>
            <person name="Chapman S.B."/>
            <person name="Chen Z."/>
            <person name="Freedman E."/>
            <person name="Gellesch M."/>
            <person name="Goldberg J."/>
            <person name="Griggs A."/>
            <person name="Gujja S."/>
            <person name="Heilman E."/>
            <person name="Heiman D."/>
            <person name="Howarth C."/>
            <person name="Mehta T."/>
            <person name="Neiman D."/>
            <person name="Pearson M."/>
            <person name="Roberts A."/>
            <person name="Saif S."/>
            <person name="Shea T."/>
            <person name="Shenoy N."/>
            <person name="Sisk P."/>
            <person name="Stolte C."/>
            <person name="Sykes S."/>
            <person name="White J."/>
            <person name="Yandava C."/>
            <person name="Burger G."/>
            <person name="Gray M.W."/>
            <person name="Holland P.W.H."/>
            <person name="King N."/>
            <person name="Lang F.B.F."/>
            <person name="Roger A.J."/>
            <person name="Ruiz-Trillo I."/>
            <person name="Haas B."/>
            <person name="Nusbaum C."/>
            <person name="Birren B."/>
        </authorList>
    </citation>
    <scope>NUCLEOTIDE SEQUENCE [LARGE SCALE GENOMIC DNA]</scope>
    <source>
        <strain evidence="2 3">JP610</strain>
    </source>
</reference>
<gene>
    <name evidence="2" type="ORF">SARC_12754</name>
</gene>
<dbReference type="EMBL" id="KQ244154">
    <property type="protein sequence ID" value="KNC74705.1"/>
    <property type="molecule type" value="Genomic_DNA"/>
</dbReference>
<feature type="compositionally biased region" description="Polar residues" evidence="1">
    <location>
        <begin position="48"/>
        <end position="75"/>
    </location>
</feature>
<evidence type="ECO:0000313" key="3">
    <source>
        <dbReference type="Proteomes" id="UP000054560"/>
    </source>
</evidence>
<proteinExistence type="predicted"/>
<dbReference type="Proteomes" id="UP000054560">
    <property type="component" value="Unassembled WGS sequence"/>
</dbReference>
<accession>A0A0L0FD87</accession>
<sequence>IQSIDFLKDEISSNPGGITSSSASPAQTRAESGIDGLQEAFKAQSLKNTIASASSSGSNGTCHDPTPRTSFTGSAAGSPLPFASRTGLSNP</sequence>
<dbReference type="GeneID" id="25913258"/>
<evidence type="ECO:0000313" key="2">
    <source>
        <dbReference type="EMBL" id="KNC74705.1"/>
    </source>
</evidence>
<evidence type="ECO:0000256" key="1">
    <source>
        <dbReference type="SAM" id="MobiDB-lite"/>
    </source>
</evidence>
<feature type="compositionally biased region" description="Basic and acidic residues" evidence="1">
    <location>
        <begin position="1"/>
        <end position="11"/>
    </location>
</feature>
<dbReference type="AlphaFoldDB" id="A0A0L0FD87"/>
<feature type="region of interest" description="Disordered" evidence="1">
    <location>
        <begin position="1"/>
        <end position="36"/>
    </location>
</feature>
<keyword evidence="3" id="KW-1185">Reference proteome</keyword>